<dbReference type="GO" id="GO:0016651">
    <property type="term" value="F:oxidoreductase activity, acting on NAD(P)H"/>
    <property type="evidence" value="ECO:0007669"/>
    <property type="project" value="InterPro"/>
</dbReference>
<feature type="domain" description="Enoyl reductase (ER)" evidence="1">
    <location>
        <begin position="13"/>
        <end position="280"/>
    </location>
</feature>
<reference evidence="2" key="1">
    <citation type="submission" date="2014-06" db="EMBL/GenBank/DDBJ databases">
        <authorList>
            <person name="Ju J."/>
            <person name="Zhang J."/>
        </authorList>
    </citation>
    <scope>NUCLEOTIDE SEQUENCE</scope>
    <source>
        <strain evidence="2">SscI8</strain>
    </source>
</reference>
<dbReference type="InterPro" id="IPR036291">
    <property type="entry name" value="NAD(P)-bd_dom_sf"/>
</dbReference>
<accession>A0A127ZDM8</accession>
<evidence type="ECO:0000313" key="2">
    <source>
        <dbReference type="EMBL" id="CDU23717.1"/>
    </source>
</evidence>
<dbReference type="OrthoDB" id="3233595at2759"/>
<dbReference type="SMART" id="SM00829">
    <property type="entry name" value="PKS_ER"/>
    <property type="match status" value="1"/>
</dbReference>
<dbReference type="InterPro" id="IPR020843">
    <property type="entry name" value="ER"/>
</dbReference>
<dbReference type="AlphaFoldDB" id="A0A127ZDM8"/>
<dbReference type="CDD" id="cd08249">
    <property type="entry name" value="enoyl_reductase_like"/>
    <property type="match status" value="1"/>
</dbReference>
<dbReference type="InterPro" id="IPR047122">
    <property type="entry name" value="Trans-enoyl_RdTase-like"/>
</dbReference>
<dbReference type="SUPFAM" id="SSF50129">
    <property type="entry name" value="GroES-like"/>
    <property type="match status" value="1"/>
</dbReference>
<dbReference type="InterPro" id="IPR011032">
    <property type="entry name" value="GroES-like_sf"/>
</dbReference>
<organism evidence="2">
    <name type="scientific">Sporisorium scitamineum</name>
    <dbReference type="NCBI Taxonomy" id="49012"/>
    <lineage>
        <taxon>Eukaryota</taxon>
        <taxon>Fungi</taxon>
        <taxon>Dikarya</taxon>
        <taxon>Basidiomycota</taxon>
        <taxon>Ustilaginomycotina</taxon>
        <taxon>Ustilaginomycetes</taxon>
        <taxon>Ustilaginales</taxon>
        <taxon>Ustilaginaceae</taxon>
        <taxon>Sporisorium</taxon>
    </lineage>
</organism>
<dbReference type="Pfam" id="PF08240">
    <property type="entry name" value="ADH_N"/>
    <property type="match status" value="1"/>
</dbReference>
<protein>
    <submittedName>
        <fullName evidence="2">Related to toxD protein</fullName>
    </submittedName>
</protein>
<name>A0A127ZDM8_9BASI</name>
<dbReference type="Gene3D" id="3.40.50.720">
    <property type="entry name" value="NAD(P)-binding Rossmann-like Domain"/>
    <property type="match status" value="1"/>
</dbReference>
<dbReference type="PANTHER" id="PTHR45348:SF5">
    <property type="entry name" value="OXIDOREDUCTASE, PUTATIVE (AFU_ORTHOLOGUE AFUA_8G01420)-RELATED"/>
    <property type="match status" value="1"/>
</dbReference>
<dbReference type="Gene3D" id="3.90.180.10">
    <property type="entry name" value="Medium-chain alcohol dehydrogenases, catalytic domain"/>
    <property type="match status" value="1"/>
</dbReference>
<gene>
    <name evidence="2" type="ORF">SPSC_02346</name>
</gene>
<evidence type="ECO:0000259" key="1">
    <source>
        <dbReference type="SMART" id="SM00829"/>
    </source>
</evidence>
<dbReference type="EMBL" id="LK056664">
    <property type="protein sequence ID" value="CDU23717.1"/>
    <property type="molecule type" value="Genomic_DNA"/>
</dbReference>
<dbReference type="PANTHER" id="PTHR45348">
    <property type="entry name" value="HYPOTHETICAL OXIDOREDUCTASE (EUROFUNG)"/>
    <property type="match status" value="1"/>
</dbReference>
<sequence length="357" mass="38010">MVNKAVRLTQDHGAVVETQATPFSASDLGEKEVLIKNVAVASNPKDWKLAALGIVEGIEGNDVAGYIEAVGSDVKEFKQGDKVIAFTRMATADKYGAYQPFTVAPAWTTAKHADHVSFEEGSTLPLTITTAFVGLFDKLGLPEPSADGKPATGADKVQLLVWGASSSVGAYVVQLAKIAGFNIVAVAGAAKDEVQSLGIDADKIVDYRVDCAQVITNLNKAAGGVPFTHVYGAISTEETVETIVELLSTSPNKGGQVTTLLPSAYQDGEASKELQSEKAISFSRTMCGGVHSDKKEFGARWFRTVAEWVGQGKIKLNKVQMVEGGLDGIPTGFKLLEENKVSYRKLVASSRQRKENL</sequence>
<proteinExistence type="predicted"/>
<dbReference type="SUPFAM" id="SSF51735">
    <property type="entry name" value="NAD(P)-binding Rossmann-fold domains"/>
    <property type="match status" value="1"/>
</dbReference>
<dbReference type="InterPro" id="IPR013154">
    <property type="entry name" value="ADH-like_N"/>
</dbReference>